<sequence length="877" mass="98745">MIGTNGRNFIGNEHDRRSLSGTDVSYNCYPVYEASHNGSQMLSPASYHSRESSHQPLQHQHSQSHTHSHSAASSVGHHHQSGHNHPKQQQHHNLQQHPPSVSQAPIISDQAIQRLHSLIIEFVRARNPPLNNYQELGQCLEYMYKKTSSEQQSDMGSLNDFLQTLSRIQYYSSEKMLQEKVNRFNGIINTLKQAAQVSNKQEAFRQLEFISRSLLAVESELSAAIAQPAARDHSSDHQNMGIDQMRRHQHNAPFTSGRSGNMMSNLMNDLQLRDDYTVPRASGHIREHSMYSLSDKCLQMCEAIKSQTARLRAKSGISSTDIVNALHCSKINTKNSALEKLTNDFQVALDAYLNQLRRLIKVSEFIMPACFLTYRPDALRELLSNCCDPDTTVLVLRETNSNFVEREIPDIQMEIGKATITKQQSFERSDGKTVLVTVPSRWQIKEDPQRVSHLQRELNPESALAVVKATYEVAFSASKNMDEHAHEFCGKFKFSISSSDFKQRHPHLSRRQGSRLGNNVSTVASLLSGDFSSSLSKTGSISRSKSSLLSMESKGPSRQTSDVSIRSEHSQSHSTSHSHRPVIKQPLHPQRQQPRYAPDACSSERLAERRRHWPKPIRPMQFRSDSFQSHLNEHSRLGDTHKTQLSPIGDCYRDNELGELGSVSSYSKPNSWPRLPHGQAPHLPPTGDIKIVLRDNELDSLGDPEVDRYARRLHINKQPVKPPPPPGMEGSESFFESSNNLEWSAPTSSGGWNDTKIETWNPQAADNMLESPSSNDLGSVGGLRMEQGSSQISSFTIPRGSFTTLSNSFIIFLLLITFNYLYSITTIEISFLIQHHIVQSVAFFRPRFCKTKYSKVQIGTVKIRNPSCSPAILDILC</sequence>
<evidence type="ECO:0000313" key="3">
    <source>
        <dbReference type="EMBL" id="CBY31893.1"/>
    </source>
</evidence>
<accession>E4Y8E3</accession>
<dbReference type="AlphaFoldDB" id="E4Y8E3"/>
<dbReference type="EMBL" id="FN654321">
    <property type="protein sequence ID" value="CBY31893.1"/>
    <property type="molecule type" value="Genomic_DNA"/>
</dbReference>
<evidence type="ECO:0000256" key="1">
    <source>
        <dbReference type="SAM" id="MobiDB-lite"/>
    </source>
</evidence>
<feature type="compositionally biased region" description="Low complexity" evidence="1">
    <location>
        <begin position="532"/>
        <end position="554"/>
    </location>
</feature>
<feature type="region of interest" description="Disordered" evidence="1">
    <location>
        <begin position="666"/>
        <end position="685"/>
    </location>
</feature>
<keyword evidence="2" id="KW-1133">Transmembrane helix</keyword>
<name>E4Y8E3_OIKDI</name>
<feature type="region of interest" description="Disordered" evidence="1">
    <location>
        <begin position="40"/>
        <end position="101"/>
    </location>
</feature>
<feature type="transmembrane region" description="Helical" evidence="2">
    <location>
        <begin position="802"/>
        <end position="822"/>
    </location>
</feature>
<reference evidence="3" key="1">
    <citation type="journal article" date="2010" name="Science">
        <title>Plasticity of animal genome architecture unmasked by rapid evolution of a pelagic tunicate.</title>
        <authorList>
            <person name="Denoeud F."/>
            <person name="Henriet S."/>
            <person name="Mungpakdee S."/>
            <person name="Aury J.M."/>
            <person name="Da Silva C."/>
            <person name="Brinkmann H."/>
            <person name="Mikhaleva J."/>
            <person name="Olsen L.C."/>
            <person name="Jubin C."/>
            <person name="Canestro C."/>
            <person name="Bouquet J.M."/>
            <person name="Danks G."/>
            <person name="Poulain J."/>
            <person name="Campsteijn C."/>
            <person name="Adamski M."/>
            <person name="Cross I."/>
            <person name="Yadetie F."/>
            <person name="Muffato M."/>
            <person name="Louis A."/>
            <person name="Butcher S."/>
            <person name="Tsagkogeorga G."/>
            <person name="Konrad A."/>
            <person name="Singh S."/>
            <person name="Jensen M.F."/>
            <person name="Cong E.H."/>
            <person name="Eikeseth-Otteraa H."/>
            <person name="Noel B."/>
            <person name="Anthouard V."/>
            <person name="Porcel B.M."/>
            <person name="Kachouri-Lafond R."/>
            <person name="Nishino A."/>
            <person name="Ugolini M."/>
            <person name="Chourrout P."/>
            <person name="Nishida H."/>
            <person name="Aasland R."/>
            <person name="Huzurbazar S."/>
            <person name="Westhof E."/>
            <person name="Delsuc F."/>
            <person name="Lehrach H."/>
            <person name="Reinhardt R."/>
            <person name="Weissenbach J."/>
            <person name="Roy S.W."/>
            <person name="Artiguenave F."/>
            <person name="Postlethwait J.H."/>
            <person name="Manak J.R."/>
            <person name="Thompson E.M."/>
            <person name="Jaillon O."/>
            <person name="Du Pasquier L."/>
            <person name="Boudinot P."/>
            <person name="Liberles D.A."/>
            <person name="Volff J.N."/>
            <person name="Philippe H."/>
            <person name="Lenhard B."/>
            <person name="Roest Crollius H."/>
            <person name="Wincker P."/>
            <person name="Chourrout D."/>
        </authorList>
    </citation>
    <scope>NUCLEOTIDE SEQUENCE [LARGE SCALE GENOMIC DNA]</scope>
</reference>
<gene>
    <name evidence="3" type="ORF">GSOID_T00029112001</name>
</gene>
<proteinExistence type="predicted"/>
<keyword evidence="2" id="KW-0812">Transmembrane</keyword>
<protein>
    <submittedName>
        <fullName evidence="3">Uncharacterized protein</fullName>
    </submittedName>
</protein>
<feature type="compositionally biased region" description="Basic residues" evidence="1">
    <location>
        <begin position="76"/>
        <end position="90"/>
    </location>
</feature>
<keyword evidence="2" id="KW-0472">Membrane</keyword>
<dbReference type="Proteomes" id="UP000011014">
    <property type="component" value="Unassembled WGS sequence"/>
</dbReference>
<feature type="region of interest" description="Disordered" evidence="1">
    <location>
        <begin position="1"/>
        <end position="21"/>
    </location>
</feature>
<feature type="region of interest" description="Disordered" evidence="1">
    <location>
        <begin position="532"/>
        <end position="613"/>
    </location>
</feature>
<evidence type="ECO:0000256" key="2">
    <source>
        <dbReference type="SAM" id="Phobius"/>
    </source>
</evidence>
<organism evidence="3">
    <name type="scientific">Oikopleura dioica</name>
    <name type="common">Tunicate</name>
    <dbReference type="NCBI Taxonomy" id="34765"/>
    <lineage>
        <taxon>Eukaryota</taxon>
        <taxon>Metazoa</taxon>
        <taxon>Chordata</taxon>
        <taxon>Tunicata</taxon>
        <taxon>Appendicularia</taxon>
        <taxon>Copelata</taxon>
        <taxon>Oikopleuridae</taxon>
        <taxon>Oikopleura</taxon>
    </lineage>
</organism>